<dbReference type="AlphaFoldDB" id="A0A6B3RTL1"/>
<feature type="domain" description="PAS" evidence="2">
    <location>
        <begin position="267"/>
        <end position="334"/>
    </location>
</feature>
<dbReference type="SUPFAM" id="SSF55785">
    <property type="entry name" value="PYP-like sensor domain (PAS domain)"/>
    <property type="match status" value="2"/>
</dbReference>
<gene>
    <name evidence="3" type="ORF">G3572_18055</name>
</gene>
<name>A0A6B3RTL1_9RHOB</name>
<dbReference type="Pfam" id="PF13188">
    <property type="entry name" value="PAS_8"/>
    <property type="match status" value="1"/>
</dbReference>
<sequence length="524" mass="57757">MDSSFIFGLGIGLTAILAALGGILLLTALQANRKPVRESIFDERQKGALFLFDGDTLIDCTPGAQALLAASPAPGTAWVKLLAYLSKVFPRIEEQLSKLPDEGVVTLASDETAEQPLLVLAEQRGGLSRITIVDPETEGRGFGQDPLAHRSMTEELAFLQSMLSRAPFLAWREKDNGDIIWANTAYLLNAGDLLPPGKELTWPLPRLFDKTATQQGASGQRQKLRFPDGSAAWFDLISMPDGDGLRVYALHADSAVQAEATLRDFMQTLAKTFAHLPIGLAIFDSRRHLQLFNPALLDLTGLPPDFLSRRPSLLAVLDALRDQNMVPEPKDYRGWRKQITDMERAAASGVYEETWNLPGGQTYKVIGRPHPNGALALMIEDISNEITRTRRYRADLELGQSVIDSMDEAMAVFSETGILVMTNAAYAKLWGHDPAENLTTDGITSLARHWRSKTAPNGVWAEAEEFVCTIGDRTIWSDEVRMLDGRLISCRFTPLSAGATLVSFRAEHDTKDKLQFSAHERRSA</sequence>
<dbReference type="InterPro" id="IPR000014">
    <property type="entry name" value="PAS"/>
</dbReference>
<keyword evidence="1" id="KW-1133">Transmembrane helix</keyword>
<feature type="transmembrane region" description="Helical" evidence="1">
    <location>
        <begin position="6"/>
        <end position="29"/>
    </location>
</feature>
<organism evidence="3 4">
    <name type="scientific">Pseudotabrizicola algicola</name>
    <dbReference type="NCBI Taxonomy" id="2709381"/>
    <lineage>
        <taxon>Bacteria</taxon>
        <taxon>Pseudomonadati</taxon>
        <taxon>Pseudomonadota</taxon>
        <taxon>Alphaproteobacteria</taxon>
        <taxon>Rhodobacterales</taxon>
        <taxon>Paracoccaceae</taxon>
        <taxon>Pseudotabrizicola</taxon>
    </lineage>
</organism>
<feature type="domain" description="PAS" evidence="2">
    <location>
        <begin position="397"/>
        <end position="464"/>
    </location>
</feature>
<accession>A0A6B3RTL1</accession>
<evidence type="ECO:0000313" key="4">
    <source>
        <dbReference type="Proteomes" id="UP000481421"/>
    </source>
</evidence>
<dbReference type="Pfam" id="PF12860">
    <property type="entry name" value="PAS_7"/>
    <property type="match status" value="1"/>
</dbReference>
<evidence type="ECO:0000313" key="3">
    <source>
        <dbReference type="EMBL" id="NEX48118.1"/>
    </source>
</evidence>
<proteinExistence type="predicted"/>
<dbReference type="InterPro" id="IPR035965">
    <property type="entry name" value="PAS-like_dom_sf"/>
</dbReference>
<dbReference type="SMART" id="SM00091">
    <property type="entry name" value="PAS"/>
    <property type="match status" value="3"/>
</dbReference>
<keyword evidence="1" id="KW-0472">Membrane</keyword>
<evidence type="ECO:0000256" key="1">
    <source>
        <dbReference type="SAM" id="Phobius"/>
    </source>
</evidence>
<evidence type="ECO:0000259" key="2">
    <source>
        <dbReference type="SMART" id="SM00091"/>
    </source>
</evidence>
<dbReference type="EMBL" id="JAAIKE010000007">
    <property type="protein sequence ID" value="NEX48118.1"/>
    <property type="molecule type" value="Genomic_DNA"/>
</dbReference>
<dbReference type="RefSeq" id="WP_164614503.1">
    <property type="nucleotide sequence ID" value="NZ_JAAIKE010000007.1"/>
</dbReference>
<keyword evidence="4" id="KW-1185">Reference proteome</keyword>
<protein>
    <submittedName>
        <fullName evidence="3">PAS domain-containing protein</fullName>
    </submittedName>
</protein>
<feature type="domain" description="PAS" evidence="2">
    <location>
        <begin position="157"/>
        <end position="225"/>
    </location>
</feature>
<comment type="caution">
    <text evidence="3">The sequence shown here is derived from an EMBL/GenBank/DDBJ whole genome shotgun (WGS) entry which is preliminary data.</text>
</comment>
<dbReference type="Proteomes" id="UP000481421">
    <property type="component" value="Unassembled WGS sequence"/>
</dbReference>
<keyword evidence="1" id="KW-0812">Transmembrane</keyword>
<reference evidence="3 4" key="1">
    <citation type="submission" date="2020-02" db="EMBL/GenBank/DDBJ databases">
        <title>Rhodobacter algicola sp. nov., isolated from microalga culture.</title>
        <authorList>
            <person name="Park C.-Y."/>
        </authorList>
    </citation>
    <scope>NUCLEOTIDE SEQUENCE [LARGE SCALE GENOMIC DNA]</scope>
    <source>
        <strain evidence="3 4">ETT8</strain>
    </source>
</reference>